<evidence type="ECO:0000256" key="9">
    <source>
        <dbReference type="SAM" id="SignalP"/>
    </source>
</evidence>
<dbReference type="EMBL" id="DS268112">
    <property type="protein sequence ID" value="KMM69829.1"/>
    <property type="molecule type" value="Genomic_DNA"/>
</dbReference>
<dbReference type="InterPro" id="IPR005018">
    <property type="entry name" value="DOMON_domain"/>
</dbReference>
<name>A0A0J6FLS7_COCPO</name>
<feature type="transmembrane region" description="Helical" evidence="8">
    <location>
        <begin position="367"/>
        <end position="387"/>
    </location>
</feature>
<comment type="subcellular location">
    <subcellularLocation>
        <location evidence="1">Membrane</location>
    </subcellularLocation>
</comment>
<evidence type="ECO:0000313" key="12">
    <source>
        <dbReference type="EMBL" id="KMM69829.1"/>
    </source>
</evidence>
<feature type="compositionally biased region" description="Polar residues" evidence="7">
    <location>
        <begin position="403"/>
        <end position="421"/>
    </location>
</feature>
<dbReference type="Pfam" id="PF16010">
    <property type="entry name" value="CDH-cyt"/>
    <property type="match status" value="1"/>
</dbReference>
<feature type="transmembrane region" description="Helical" evidence="8">
    <location>
        <begin position="228"/>
        <end position="247"/>
    </location>
</feature>
<dbReference type="GO" id="GO:0016020">
    <property type="term" value="C:membrane"/>
    <property type="evidence" value="ECO:0007669"/>
    <property type="project" value="UniProtKB-SubCell"/>
</dbReference>
<dbReference type="InterPro" id="IPR006593">
    <property type="entry name" value="Cyt_b561/ferric_Rdtase_TM"/>
</dbReference>
<feature type="domain" description="DOMON" evidence="10">
    <location>
        <begin position="65"/>
        <end position="155"/>
    </location>
</feature>
<keyword evidence="9" id="KW-0732">Signal</keyword>
<feature type="transmembrane region" description="Helical" evidence="8">
    <location>
        <begin position="296"/>
        <end position="315"/>
    </location>
</feature>
<dbReference type="CDD" id="cd09630">
    <property type="entry name" value="CDH_like_cytochrome"/>
    <property type="match status" value="1"/>
</dbReference>
<dbReference type="CDD" id="cd08760">
    <property type="entry name" value="Cyt_b561_FRRS1_like"/>
    <property type="match status" value="1"/>
</dbReference>
<evidence type="ECO:0000259" key="11">
    <source>
        <dbReference type="SMART" id="SM00665"/>
    </source>
</evidence>
<feature type="transmembrane region" description="Helical" evidence="8">
    <location>
        <begin position="267"/>
        <end position="290"/>
    </location>
</feature>
<feature type="region of interest" description="Disordered" evidence="7">
    <location>
        <begin position="397"/>
        <end position="421"/>
    </location>
</feature>
<keyword evidence="3 8" id="KW-0812">Transmembrane</keyword>
<dbReference type="Proteomes" id="UP000054567">
    <property type="component" value="Unassembled WGS sequence"/>
</dbReference>
<evidence type="ECO:0000256" key="3">
    <source>
        <dbReference type="ARBA" id="ARBA00022692"/>
    </source>
</evidence>
<evidence type="ECO:0000313" key="13">
    <source>
        <dbReference type="Proteomes" id="UP000054567"/>
    </source>
</evidence>
<dbReference type="PANTHER" id="PTHR47797">
    <property type="entry name" value="DEHYDROGENASE, PUTATIVE (AFU_ORTHOLOGUE AFUA_8G05805)-RELATED"/>
    <property type="match status" value="1"/>
</dbReference>
<dbReference type="InterPro" id="IPR015920">
    <property type="entry name" value="Cellobiose_DH-like_cyt"/>
</dbReference>
<feature type="domain" description="Cytochrome b561" evidence="11">
    <location>
        <begin position="229"/>
        <end position="352"/>
    </location>
</feature>
<gene>
    <name evidence="12" type="ORF">CPAG_06143</name>
</gene>
<reference evidence="13" key="2">
    <citation type="journal article" date="2009" name="Genome Res.">
        <title>Comparative genomic analyses of the human fungal pathogens Coccidioides and their relatives.</title>
        <authorList>
            <person name="Sharpton T.J."/>
            <person name="Stajich J.E."/>
            <person name="Rounsley S.D."/>
            <person name="Gardner M.J."/>
            <person name="Wortman J.R."/>
            <person name="Jordar V.S."/>
            <person name="Maiti R."/>
            <person name="Kodira C.D."/>
            <person name="Neafsey D.E."/>
            <person name="Zeng Q."/>
            <person name="Hung C.-Y."/>
            <person name="McMahan C."/>
            <person name="Muszewska A."/>
            <person name="Grynberg M."/>
            <person name="Mandel M.A."/>
            <person name="Kellner E.M."/>
            <person name="Barker B.M."/>
            <person name="Galgiani J.N."/>
            <person name="Orbach M.J."/>
            <person name="Kirkland T.N."/>
            <person name="Cole G.T."/>
            <person name="Henn M.R."/>
            <person name="Birren B.W."/>
            <person name="Taylor J.W."/>
        </authorList>
    </citation>
    <scope>NUCLEOTIDE SEQUENCE [LARGE SCALE GENOMIC DNA]</scope>
    <source>
        <strain evidence="13">RMSCC 3488</strain>
    </source>
</reference>
<evidence type="ECO:0000256" key="4">
    <source>
        <dbReference type="ARBA" id="ARBA00022982"/>
    </source>
</evidence>
<dbReference type="AlphaFoldDB" id="A0A0J6FLS7"/>
<reference evidence="12 13" key="1">
    <citation type="submission" date="2007-06" db="EMBL/GenBank/DDBJ databases">
        <title>The Genome Sequence of Coccidioides posadasii RMSCC_3488.</title>
        <authorList>
            <consortium name="Coccidioides Genome Resources Consortium"/>
            <consortium name="The Broad Institute Genome Sequencing Platform"/>
            <person name="Henn M.R."/>
            <person name="Sykes S."/>
            <person name="Young S."/>
            <person name="Jaffe D."/>
            <person name="Berlin A."/>
            <person name="Alvarez P."/>
            <person name="Butler J."/>
            <person name="Gnerre S."/>
            <person name="Grabherr M."/>
            <person name="Mauceli E."/>
            <person name="Brockman W."/>
            <person name="Kodira C."/>
            <person name="Alvarado L."/>
            <person name="Zeng Q."/>
            <person name="Crawford M."/>
            <person name="Antoine C."/>
            <person name="Devon K."/>
            <person name="Galgiani J."/>
            <person name="Orsborn K."/>
            <person name="Lewis M.L."/>
            <person name="Nusbaum C."/>
            <person name="Galagan J."/>
            <person name="Birren B."/>
        </authorList>
    </citation>
    <scope>NUCLEOTIDE SEQUENCE [LARGE SCALE GENOMIC DNA]</scope>
    <source>
        <strain evidence="12 13">RMSCC 3488</strain>
    </source>
</reference>
<organism evidence="12 13">
    <name type="scientific">Coccidioides posadasii RMSCC 3488</name>
    <dbReference type="NCBI Taxonomy" id="454284"/>
    <lineage>
        <taxon>Eukaryota</taxon>
        <taxon>Fungi</taxon>
        <taxon>Dikarya</taxon>
        <taxon>Ascomycota</taxon>
        <taxon>Pezizomycotina</taxon>
        <taxon>Eurotiomycetes</taxon>
        <taxon>Eurotiomycetidae</taxon>
        <taxon>Onygenales</taxon>
        <taxon>Onygenaceae</taxon>
        <taxon>Coccidioides</taxon>
    </lineage>
</organism>
<protein>
    <submittedName>
        <fullName evidence="12">Integral membrane protein</fullName>
    </submittedName>
</protein>
<reference evidence="13" key="3">
    <citation type="journal article" date="2010" name="Genome Res.">
        <title>Population genomic sequencing of Coccidioides fungi reveals recent hybridization and transposon control.</title>
        <authorList>
            <person name="Neafsey D.E."/>
            <person name="Barker B.M."/>
            <person name="Sharpton T.J."/>
            <person name="Stajich J.E."/>
            <person name="Park D.J."/>
            <person name="Whiston E."/>
            <person name="Hung C.-Y."/>
            <person name="McMahan C."/>
            <person name="White J."/>
            <person name="Sykes S."/>
            <person name="Heiman D."/>
            <person name="Young S."/>
            <person name="Zeng Q."/>
            <person name="Abouelleil A."/>
            <person name="Aftuck L."/>
            <person name="Bessette D."/>
            <person name="Brown A."/>
            <person name="FitzGerald M."/>
            <person name="Lui A."/>
            <person name="Macdonald J.P."/>
            <person name="Priest M."/>
            <person name="Orbach M.J."/>
            <person name="Galgiani J.N."/>
            <person name="Kirkland T.N."/>
            <person name="Cole G.T."/>
            <person name="Birren B.W."/>
            <person name="Henn M.R."/>
            <person name="Taylor J.W."/>
            <person name="Rounsley S.D."/>
        </authorList>
    </citation>
    <scope>NUCLEOTIDE SEQUENCE [LARGE SCALE GENOMIC DNA]</scope>
    <source>
        <strain evidence="13">RMSCC 3488</strain>
    </source>
</reference>
<proteinExistence type="predicted"/>
<evidence type="ECO:0000256" key="5">
    <source>
        <dbReference type="ARBA" id="ARBA00022989"/>
    </source>
</evidence>
<sequence>MRLTPLGWPTVVLAFASSVLGNSIQFSPGGRASGLSFRVNVPTSTASSRSGPIYFQISAPNDVQWVGLGQGASMDGANVFMLYSASSTNVTLSPRLAAGYFEPEVNPDAKISLLEGTGISDGRMVANVRCDTCMSWEGGMMDPTDTASPWIWGLKMGSSIDSSDTDEDLQQHDVMGTFTLDLTRAVGGSSDNPFQDIPSNDPPPPTSTDSNGAVPVQGGRSAIEIKRIAHGLIMSIVVVVLFPLFALSLQVIPSRATVPYIHAPLQLVALCLAIAGFGIGISLALDLGVISGYHPVIGLIMIGSLILFQPALGLLQHMHFRKTGERSSFGDFHRWGGRLLIVLGIVNGGLGFKFSGIGNPTVPRAGVIAYGVIAGVMALVYVAIVLVKSLKQGGNAQMKPIGSNGNTPPKGSAEQSITHDI</sequence>
<evidence type="ECO:0000256" key="8">
    <source>
        <dbReference type="SAM" id="Phobius"/>
    </source>
</evidence>
<keyword evidence="4" id="KW-0249">Electron transport</keyword>
<feature type="signal peptide" evidence="9">
    <location>
        <begin position="1"/>
        <end position="21"/>
    </location>
</feature>
<dbReference type="Gene3D" id="1.20.120.1770">
    <property type="match status" value="1"/>
</dbReference>
<evidence type="ECO:0000256" key="1">
    <source>
        <dbReference type="ARBA" id="ARBA00004370"/>
    </source>
</evidence>
<feature type="transmembrane region" description="Helical" evidence="8">
    <location>
        <begin position="335"/>
        <end position="355"/>
    </location>
</feature>
<evidence type="ECO:0000256" key="7">
    <source>
        <dbReference type="SAM" id="MobiDB-lite"/>
    </source>
</evidence>
<dbReference type="Gene3D" id="2.60.40.1210">
    <property type="entry name" value="Cellobiose dehydrogenase, cytochrome domain"/>
    <property type="match status" value="1"/>
</dbReference>
<accession>A0A0J6FLS7</accession>
<dbReference type="SMART" id="SM00664">
    <property type="entry name" value="DoH"/>
    <property type="match status" value="1"/>
</dbReference>
<dbReference type="SUPFAM" id="SSF49344">
    <property type="entry name" value="CBD9-like"/>
    <property type="match status" value="1"/>
</dbReference>
<feature type="region of interest" description="Disordered" evidence="7">
    <location>
        <begin position="191"/>
        <end position="215"/>
    </location>
</feature>
<keyword evidence="2" id="KW-0813">Transport</keyword>
<evidence type="ECO:0000259" key="10">
    <source>
        <dbReference type="SMART" id="SM00664"/>
    </source>
</evidence>
<dbReference type="SMART" id="SM00665">
    <property type="entry name" value="B561"/>
    <property type="match status" value="1"/>
</dbReference>
<evidence type="ECO:0000256" key="2">
    <source>
        <dbReference type="ARBA" id="ARBA00022448"/>
    </source>
</evidence>
<evidence type="ECO:0000256" key="6">
    <source>
        <dbReference type="ARBA" id="ARBA00023136"/>
    </source>
</evidence>
<dbReference type="OrthoDB" id="19261at2759"/>
<feature type="chain" id="PRO_5005271196" evidence="9">
    <location>
        <begin position="22"/>
        <end position="421"/>
    </location>
</feature>
<dbReference type="PANTHER" id="PTHR47797:SF1">
    <property type="entry name" value="CYTOCHROME B561 DOMAIN-CONTAINING PROTEIN-RELATED"/>
    <property type="match status" value="1"/>
</dbReference>
<dbReference type="VEuPathDB" id="FungiDB:CPAG_06143"/>
<keyword evidence="6 8" id="KW-0472">Membrane</keyword>
<keyword evidence="5 8" id="KW-1133">Transmembrane helix</keyword>